<dbReference type="Gene3D" id="1.10.540.10">
    <property type="entry name" value="Acyl-CoA dehydrogenase/oxidase, N-terminal domain"/>
    <property type="match status" value="1"/>
</dbReference>
<dbReference type="Pfam" id="PF00441">
    <property type="entry name" value="Acyl-CoA_dh_1"/>
    <property type="match status" value="1"/>
</dbReference>
<dbReference type="InterPro" id="IPR036250">
    <property type="entry name" value="AcylCo_DH-like_C"/>
</dbReference>
<dbReference type="Proteomes" id="UP000679749">
    <property type="component" value="Unassembled WGS sequence"/>
</dbReference>
<evidence type="ECO:0000313" key="10">
    <source>
        <dbReference type="EMBL" id="MBS4214900.1"/>
    </source>
</evidence>
<dbReference type="InterPro" id="IPR006091">
    <property type="entry name" value="Acyl-CoA_Oxase/DH_mid-dom"/>
</dbReference>
<dbReference type="GO" id="GO:0005886">
    <property type="term" value="C:plasma membrane"/>
    <property type="evidence" value="ECO:0007669"/>
    <property type="project" value="TreeGrafter"/>
</dbReference>
<evidence type="ECO:0000256" key="2">
    <source>
        <dbReference type="ARBA" id="ARBA00009347"/>
    </source>
</evidence>
<evidence type="ECO:0000259" key="8">
    <source>
        <dbReference type="Pfam" id="PF02770"/>
    </source>
</evidence>
<gene>
    <name evidence="10" type="ORF">KHA99_20850</name>
</gene>
<organism evidence="10 11">
    <name type="scientific">Neobacillus rhizophilus</name>
    <dbReference type="NCBI Taxonomy" id="2833579"/>
    <lineage>
        <taxon>Bacteria</taxon>
        <taxon>Bacillati</taxon>
        <taxon>Bacillota</taxon>
        <taxon>Bacilli</taxon>
        <taxon>Bacillales</taxon>
        <taxon>Bacillaceae</taxon>
        <taxon>Neobacillus</taxon>
    </lineage>
</organism>
<protein>
    <submittedName>
        <fullName evidence="10">Acyl-CoA dehydrogenase family protein</fullName>
    </submittedName>
</protein>
<keyword evidence="4 6" id="KW-0274">FAD</keyword>
<evidence type="ECO:0000256" key="6">
    <source>
        <dbReference type="RuleBase" id="RU362125"/>
    </source>
</evidence>
<dbReference type="Pfam" id="PF02771">
    <property type="entry name" value="Acyl-CoA_dh_N"/>
    <property type="match status" value="1"/>
</dbReference>
<evidence type="ECO:0000256" key="3">
    <source>
        <dbReference type="ARBA" id="ARBA00022630"/>
    </source>
</evidence>
<feature type="domain" description="Acyl-CoA oxidase/dehydrogenase middle" evidence="8">
    <location>
        <begin position="124"/>
        <end position="215"/>
    </location>
</feature>
<dbReference type="InterPro" id="IPR009075">
    <property type="entry name" value="AcylCo_DH/oxidase_C"/>
</dbReference>
<sequence length="388" mass="43698">MNFEYSQEAEYFRESFRTWLVANFPKEWNYEVTGEELVERRRTWGKMLGQGGWVAPAWPKEYGGLGLTLEQQLVYIEELVRINAPEVLNSNGIGIFGMTLIRYGTEEQKKHYLPRMLYHDDIWCQGFSEPIAGSDLAGLQTKAERKGDHYVLNGQKVWTSYAPYANKCYILVRTGESRYKGISLMILDLKQPGVTVRPIKNIAGESELAEVFLDDAVVPIEDVVGEINNGWEMANYSLANERGIHFAQRALKMQQEFQQLVSLFQKQMDIGNSQAISSVLQNKLVQSYLSCEILKSISLRNIALIAQGDDNGAIPAIAKLVWSESHQDLLNLGVEVLGEESLVKGEHEVWLQKFLISRAETIYAGTTQVQKNIIAKSLGLPSSKGGRA</sequence>
<comment type="similarity">
    <text evidence="2 6">Belongs to the acyl-CoA dehydrogenase family.</text>
</comment>
<dbReference type="PANTHER" id="PTHR43292:SF3">
    <property type="entry name" value="ACYL-COA DEHYDROGENASE FADE29"/>
    <property type="match status" value="1"/>
</dbReference>
<dbReference type="InterPro" id="IPR052161">
    <property type="entry name" value="Mycobact_Acyl-CoA_DH"/>
</dbReference>
<keyword evidence="5 6" id="KW-0560">Oxidoreductase</keyword>
<dbReference type="InterPro" id="IPR037069">
    <property type="entry name" value="AcylCoA_DH/ox_N_sf"/>
</dbReference>
<evidence type="ECO:0000256" key="4">
    <source>
        <dbReference type="ARBA" id="ARBA00022827"/>
    </source>
</evidence>
<keyword evidence="3 6" id="KW-0285">Flavoprotein</keyword>
<dbReference type="EMBL" id="JAGYPF010000004">
    <property type="protein sequence ID" value="MBS4214900.1"/>
    <property type="molecule type" value="Genomic_DNA"/>
</dbReference>
<evidence type="ECO:0000256" key="1">
    <source>
        <dbReference type="ARBA" id="ARBA00001974"/>
    </source>
</evidence>
<dbReference type="GO" id="GO:0050660">
    <property type="term" value="F:flavin adenine dinucleotide binding"/>
    <property type="evidence" value="ECO:0007669"/>
    <property type="project" value="InterPro"/>
</dbReference>
<dbReference type="PANTHER" id="PTHR43292">
    <property type="entry name" value="ACYL-COA DEHYDROGENASE"/>
    <property type="match status" value="1"/>
</dbReference>
<keyword evidence="11" id="KW-1185">Reference proteome</keyword>
<dbReference type="Gene3D" id="2.40.110.10">
    <property type="entry name" value="Butyryl-CoA Dehydrogenase, subunit A, domain 2"/>
    <property type="match status" value="1"/>
</dbReference>
<dbReference type="InterPro" id="IPR009100">
    <property type="entry name" value="AcylCoA_DH/oxidase_NM_dom_sf"/>
</dbReference>
<evidence type="ECO:0000313" key="11">
    <source>
        <dbReference type="Proteomes" id="UP000679749"/>
    </source>
</evidence>
<comment type="caution">
    <text evidence="10">The sequence shown here is derived from an EMBL/GenBank/DDBJ whole genome shotgun (WGS) entry which is preliminary data.</text>
</comment>
<reference evidence="10" key="1">
    <citation type="submission" date="2021-05" db="EMBL/GenBank/DDBJ databases">
        <title>Novel Bacillus species.</title>
        <authorList>
            <person name="Liu G."/>
        </authorList>
    </citation>
    <scope>NUCLEOTIDE SEQUENCE</scope>
    <source>
        <strain evidence="10">FJAT-49825</strain>
    </source>
</reference>
<dbReference type="InterPro" id="IPR013786">
    <property type="entry name" value="AcylCoA_DH/ox_N"/>
</dbReference>
<feature type="domain" description="Acyl-CoA dehydrogenase/oxidase N-terminal" evidence="9">
    <location>
        <begin position="7"/>
        <end position="117"/>
    </location>
</feature>
<dbReference type="SUPFAM" id="SSF47203">
    <property type="entry name" value="Acyl-CoA dehydrogenase C-terminal domain-like"/>
    <property type="match status" value="1"/>
</dbReference>
<feature type="domain" description="Acyl-CoA dehydrogenase/oxidase C-terminal" evidence="7">
    <location>
        <begin position="228"/>
        <end position="378"/>
    </location>
</feature>
<evidence type="ECO:0000259" key="7">
    <source>
        <dbReference type="Pfam" id="PF00441"/>
    </source>
</evidence>
<dbReference type="AlphaFoldDB" id="A0A942U556"/>
<dbReference type="SUPFAM" id="SSF56645">
    <property type="entry name" value="Acyl-CoA dehydrogenase NM domain-like"/>
    <property type="match status" value="1"/>
</dbReference>
<dbReference type="FunFam" id="2.40.110.10:FF:000011">
    <property type="entry name" value="Acyl-CoA dehydrogenase FadE34"/>
    <property type="match status" value="1"/>
</dbReference>
<proteinExistence type="inferred from homology"/>
<dbReference type="Pfam" id="PF02770">
    <property type="entry name" value="Acyl-CoA_dh_M"/>
    <property type="match status" value="1"/>
</dbReference>
<name>A0A942U556_9BACI</name>
<accession>A0A942U556</accession>
<evidence type="ECO:0000259" key="9">
    <source>
        <dbReference type="Pfam" id="PF02771"/>
    </source>
</evidence>
<dbReference type="Gene3D" id="1.20.140.10">
    <property type="entry name" value="Butyryl-CoA Dehydrogenase, subunit A, domain 3"/>
    <property type="match status" value="1"/>
</dbReference>
<evidence type="ECO:0000256" key="5">
    <source>
        <dbReference type="ARBA" id="ARBA00023002"/>
    </source>
</evidence>
<comment type="cofactor">
    <cofactor evidence="1 6">
        <name>FAD</name>
        <dbReference type="ChEBI" id="CHEBI:57692"/>
    </cofactor>
</comment>
<dbReference type="RefSeq" id="WP_213119401.1">
    <property type="nucleotide sequence ID" value="NZ_JAGYPF010000004.1"/>
</dbReference>
<dbReference type="InterPro" id="IPR046373">
    <property type="entry name" value="Acyl-CoA_Oxase/DH_mid-dom_sf"/>
</dbReference>
<dbReference type="GO" id="GO:0016627">
    <property type="term" value="F:oxidoreductase activity, acting on the CH-CH group of donors"/>
    <property type="evidence" value="ECO:0007669"/>
    <property type="project" value="InterPro"/>
</dbReference>